<evidence type="ECO:0000313" key="5">
    <source>
        <dbReference type="EMBL" id="OMH25449.1"/>
    </source>
</evidence>
<dbReference type="Gene3D" id="3.40.50.1820">
    <property type="entry name" value="alpha/beta hydrolase"/>
    <property type="match status" value="1"/>
</dbReference>
<dbReference type="OrthoDB" id="262125at2"/>
<evidence type="ECO:0000256" key="1">
    <source>
        <dbReference type="ARBA" id="ARBA00022729"/>
    </source>
</evidence>
<feature type="domain" description="Peptidase S9 prolyl oligopeptidase catalytic" evidence="4">
    <location>
        <begin position="493"/>
        <end position="702"/>
    </location>
</feature>
<dbReference type="AlphaFoldDB" id="A0A1R1LD38"/>
<dbReference type="InterPro" id="IPR029058">
    <property type="entry name" value="AB_hydrolase_fold"/>
</dbReference>
<dbReference type="STRING" id="554083.BKD30_06015"/>
<dbReference type="Proteomes" id="UP000187085">
    <property type="component" value="Unassembled WGS sequence"/>
</dbReference>
<evidence type="ECO:0000259" key="4">
    <source>
        <dbReference type="Pfam" id="PF00326"/>
    </source>
</evidence>
<keyword evidence="1" id="KW-0732">Signal</keyword>
<reference evidence="5 6" key="1">
    <citation type="submission" date="2016-12" db="EMBL/GenBank/DDBJ databases">
        <title>Draft genome of Tersicoccus phoenicis 1P05MA.</title>
        <authorList>
            <person name="Nakajima Y."/>
            <person name="Yoshizawa S."/>
            <person name="Nakamura K."/>
            <person name="Ogura Y."/>
            <person name="Hayashi T."/>
            <person name="Kogure K."/>
        </authorList>
    </citation>
    <scope>NUCLEOTIDE SEQUENCE [LARGE SCALE GENOMIC DNA]</scope>
    <source>
        <strain evidence="5 6">1p05MA</strain>
    </source>
</reference>
<dbReference type="GO" id="GO:0006508">
    <property type="term" value="P:proteolysis"/>
    <property type="evidence" value="ECO:0007669"/>
    <property type="project" value="InterPro"/>
</dbReference>
<protein>
    <submittedName>
        <fullName evidence="5">S9 family peptidase</fullName>
    </submittedName>
</protein>
<dbReference type="PANTHER" id="PTHR42776">
    <property type="entry name" value="SERINE PEPTIDASE S9 FAMILY MEMBER"/>
    <property type="match status" value="1"/>
</dbReference>
<evidence type="ECO:0000313" key="6">
    <source>
        <dbReference type="Proteomes" id="UP000187085"/>
    </source>
</evidence>
<dbReference type="RefSeq" id="WP_076703178.1">
    <property type="nucleotide sequence ID" value="NZ_MRDE01000026.1"/>
</dbReference>
<accession>A0A1R1LD38</accession>
<dbReference type="GO" id="GO:0004252">
    <property type="term" value="F:serine-type endopeptidase activity"/>
    <property type="evidence" value="ECO:0007669"/>
    <property type="project" value="TreeGrafter"/>
</dbReference>
<feature type="compositionally biased region" description="Low complexity" evidence="3">
    <location>
        <begin position="1"/>
        <end position="20"/>
    </location>
</feature>
<sequence>MTDVTTTTITAAPTGPAANTSGSAARRPATDFHDLDRFLRLPRLSGLALSPDGTRLVTAVATLNGKGTAYATALWGIDTRGQAAATRLTRSAEGEAGAAFTATGDLLFTSARPVPDTDGGDDHVAALWSIPAAGGEARIVHSRPGGVGPVLTAADADVTVVRANVLPGAHDEAEDADLRAARKTATVSAILHAGYPVRFWDADLGPDEPRLFALEAGAAPGAGEKPMPGTTDAAAPTELRPITVGIGNGLMHAEQVISPDGATVLAGETVALARADLRNVLIRIDVATGEWVRLVEDADWDYAPGPISPDNTRAVVVRDRRTTPERAGQLQLMLLDLRTGQTSPLAHDWDRWGHPHAWLPDGSGVVVTADQDGRSPVFVIDVATSAVRQVTTDDAAYTDLVVGRDGAAYALQASYAHPAEPVRIDLTTGEVTGLRGPVTRSGLPGRLEEVRIAASDGTPLRAWLALPDAASSSAPAPLLLWIHGGPLSSWNSWSWRWCPWLLVARGYAVLLPDPALSTGYGQDFIQRGWGAWGDKPFTDLMEMTDAVVARDDVDDDRTAAMGGSFGGYMANWVAGHTDRFDAVVTHASLWALDNFARTTDMSLYWEKELSPAMTDANSPHHAVADIHTPVLVIHGDKDYRVPINEGLRLWYELLSRSGLAADEEGRSPHRFLYFPDENHWVLKPQHAKVWYGVVGAFLAEHVLGRKESLPTELGLTRAVAEEPAAEPGEESTVEAADG</sequence>
<evidence type="ECO:0000256" key="3">
    <source>
        <dbReference type="SAM" id="MobiDB-lite"/>
    </source>
</evidence>
<dbReference type="Pfam" id="PF00326">
    <property type="entry name" value="Peptidase_S9"/>
    <property type="match status" value="1"/>
</dbReference>
<proteinExistence type="predicted"/>
<evidence type="ECO:0000256" key="2">
    <source>
        <dbReference type="ARBA" id="ARBA00022801"/>
    </source>
</evidence>
<gene>
    <name evidence="5" type="ORF">BKD30_06015</name>
</gene>
<dbReference type="InterPro" id="IPR011042">
    <property type="entry name" value="6-blade_b-propeller_TolB-like"/>
</dbReference>
<dbReference type="EMBL" id="MRDE01000026">
    <property type="protein sequence ID" value="OMH25449.1"/>
    <property type="molecule type" value="Genomic_DNA"/>
</dbReference>
<keyword evidence="2" id="KW-0378">Hydrolase</keyword>
<dbReference type="Gene3D" id="2.120.10.30">
    <property type="entry name" value="TolB, C-terminal domain"/>
    <property type="match status" value="2"/>
</dbReference>
<dbReference type="SUPFAM" id="SSF53474">
    <property type="entry name" value="alpha/beta-Hydrolases"/>
    <property type="match status" value="1"/>
</dbReference>
<organism evidence="5 6">
    <name type="scientific">Tersicoccus phoenicis</name>
    <dbReference type="NCBI Taxonomy" id="554083"/>
    <lineage>
        <taxon>Bacteria</taxon>
        <taxon>Bacillati</taxon>
        <taxon>Actinomycetota</taxon>
        <taxon>Actinomycetes</taxon>
        <taxon>Micrococcales</taxon>
        <taxon>Micrococcaceae</taxon>
        <taxon>Tersicoccus</taxon>
    </lineage>
</organism>
<dbReference type="PANTHER" id="PTHR42776:SF13">
    <property type="entry name" value="DIPEPTIDYL-PEPTIDASE 5"/>
    <property type="match status" value="1"/>
</dbReference>
<dbReference type="SUPFAM" id="SSF82171">
    <property type="entry name" value="DPP6 N-terminal domain-like"/>
    <property type="match status" value="1"/>
</dbReference>
<name>A0A1R1LD38_9MICC</name>
<comment type="caution">
    <text evidence="5">The sequence shown here is derived from an EMBL/GenBank/DDBJ whole genome shotgun (WGS) entry which is preliminary data.</text>
</comment>
<dbReference type="InterPro" id="IPR001375">
    <property type="entry name" value="Peptidase_S9_cat"/>
</dbReference>
<keyword evidence="6" id="KW-1185">Reference proteome</keyword>
<feature type="region of interest" description="Disordered" evidence="3">
    <location>
        <begin position="1"/>
        <end position="27"/>
    </location>
</feature>